<dbReference type="PANTHER" id="PTHR12714:SF9">
    <property type="entry name" value="PROTEIN-S-ISOPRENYLCYSTEINE O-METHYLTRANSFERASE"/>
    <property type="match status" value="1"/>
</dbReference>
<dbReference type="InterPro" id="IPR007269">
    <property type="entry name" value="ICMT_MeTrfase"/>
</dbReference>
<evidence type="ECO:0000256" key="4">
    <source>
        <dbReference type="ARBA" id="ARBA00023136"/>
    </source>
</evidence>
<feature type="chain" id="PRO_5042221642" description="Protein-S-isoprenylcysteine O-methyltransferase" evidence="6">
    <location>
        <begin position="25"/>
        <end position="236"/>
    </location>
</feature>
<keyword evidence="5 7" id="KW-0489">Methyltransferase</keyword>
<dbReference type="AlphaFoldDB" id="A0AAD6D6U3"/>
<organism evidence="7 8">
    <name type="scientific">Penicillium frequentans</name>
    <dbReference type="NCBI Taxonomy" id="3151616"/>
    <lineage>
        <taxon>Eukaryota</taxon>
        <taxon>Fungi</taxon>
        <taxon>Dikarya</taxon>
        <taxon>Ascomycota</taxon>
        <taxon>Pezizomycotina</taxon>
        <taxon>Eurotiomycetes</taxon>
        <taxon>Eurotiomycetidae</taxon>
        <taxon>Eurotiales</taxon>
        <taxon>Aspergillaceae</taxon>
        <taxon>Penicillium</taxon>
    </lineage>
</organism>
<evidence type="ECO:0000256" key="5">
    <source>
        <dbReference type="RuleBase" id="RU362022"/>
    </source>
</evidence>
<dbReference type="GO" id="GO:0005789">
    <property type="term" value="C:endoplasmic reticulum membrane"/>
    <property type="evidence" value="ECO:0007669"/>
    <property type="project" value="UniProtKB-SubCell"/>
</dbReference>
<keyword evidence="2 5" id="KW-0812">Transmembrane</keyword>
<comment type="catalytic activity">
    <reaction evidence="5">
        <text>[protein]-C-terminal S-[(2E,6E)-farnesyl]-L-cysteine + S-adenosyl-L-methionine = [protein]-C-terminal S-[(2E,6E)-farnesyl]-L-cysteine methyl ester + S-adenosyl-L-homocysteine</text>
        <dbReference type="Rhea" id="RHEA:21672"/>
        <dbReference type="Rhea" id="RHEA-COMP:12125"/>
        <dbReference type="Rhea" id="RHEA-COMP:12126"/>
        <dbReference type="ChEBI" id="CHEBI:57856"/>
        <dbReference type="ChEBI" id="CHEBI:59789"/>
        <dbReference type="ChEBI" id="CHEBI:90510"/>
        <dbReference type="ChEBI" id="CHEBI:90511"/>
        <dbReference type="EC" id="2.1.1.100"/>
    </reaction>
</comment>
<dbReference type="GO" id="GO:0032259">
    <property type="term" value="P:methylation"/>
    <property type="evidence" value="ECO:0007669"/>
    <property type="project" value="UniProtKB-KW"/>
</dbReference>
<keyword evidence="5" id="KW-0256">Endoplasmic reticulum</keyword>
<dbReference type="EC" id="2.1.1.100" evidence="5"/>
<feature type="transmembrane region" description="Helical" evidence="5">
    <location>
        <begin position="148"/>
        <end position="166"/>
    </location>
</feature>
<comment type="similarity">
    <text evidence="5">Belongs to the class VI-like SAM-binding methyltransferase superfamily. Isoprenylcysteine carboxyl methyltransferase family.</text>
</comment>
<dbReference type="Pfam" id="PF04140">
    <property type="entry name" value="ICMT"/>
    <property type="match status" value="1"/>
</dbReference>
<keyword evidence="4 5" id="KW-0472">Membrane</keyword>
<keyword evidence="5" id="KW-0949">S-adenosyl-L-methionine</keyword>
<dbReference type="Proteomes" id="UP001220324">
    <property type="component" value="Unassembled WGS sequence"/>
</dbReference>
<evidence type="ECO:0000256" key="3">
    <source>
        <dbReference type="ARBA" id="ARBA00022989"/>
    </source>
</evidence>
<feature type="transmembrane region" description="Helical" evidence="5">
    <location>
        <begin position="106"/>
        <end position="127"/>
    </location>
</feature>
<accession>A0AAD6D6U3</accession>
<keyword evidence="5 7" id="KW-0808">Transferase</keyword>
<keyword evidence="3 5" id="KW-1133">Transmembrane helix</keyword>
<dbReference type="Gene3D" id="1.20.120.1630">
    <property type="match status" value="1"/>
</dbReference>
<comment type="subcellular location">
    <subcellularLocation>
        <location evidence="5">Endoplasmic reticulum membrane</location>
        <topology evidence="5">Multi-pass membrane protein</topology>
    </subcellularLocation>
    <subcellularLocation>
        <location evidence="1">Membrane</location>
        <topology evidence="1">Multi-pass membrane protein</topology>
    </subcellularLocation>
</comment>
<feature type="signal peptide" evidence="6">
    <location>
        <begin position="1"/>
        <end position="24"/>
    </location>
</feature>
<keyword evidence="6" id="KW-0732">Signal</keyword>
<sequence>MAQLGTALLGAAFMLAAYLFNICATPPNPSPPQKDRQIKDQIGSLLGAGSRITAMRYASIFCIMYHTLVTVLPVYAPGHIAQVCPNSRNLNPAIFEWSPTTTLALAMIYIGAAVRIMAYGGLGRLFTFHLAPPDRLITSGIYRWIQHPSYSGLTLINVATFMLFVRWDGLFACWIPESTLAILDGWGIPIISTAVSFQVFLLALRVRDEEDMLRRRFGKEWEEWHANTKRVIPGIL</sequence>
<gene>
    <name evidence="7" type="ORF">N7494_000948</name>
</gene>
<evidence type="ECO:0000256" key="6">
    <source>
        <dbReference type="SAM" id="SignalP"/>
    </source>
</evidence>
<keyword evidence="8" id="KW-1185">Reference proteome</keyword>
<reference evidence="7 8" key="1">
    <citation type="journal article" date="2023" name="IMA Fungus">
        <title>Comparative genomic study of the Penicillium genus elucidates a diverse pangenome and 15 lateral gene transfer events.</title>
        <authorList>
            <person name="Petersen C."/>
            <person name="Sorensen T."/>
            <person name="Nielsen M.R."/>
            <person name="Sondergaard T.E."/>
            <person name="Sorensen J.L."/>
            <person name="Fitzpatrick D.A."/>
            <person name="Frisvad J.C."/>
            <person name="Nielsen K.L."/>
        </authorList>
    </citation>
    <scope>NUCLEOTIDE SEQUENCE [LARGE SCALE GENOMIC DNA]</scope>
    <source>
        <strain evidence="7 8">IBT 35679</strain>
    </source>
</reference>
<dbReference type="GO" id="GO:0004671">
    <property type="term" value="F:protein C-terminal S-isoprenylcysteine carboxyl O-methyltransferase activity"/>
    <property type="evidence" value="ECO:0007669"/>
    <property type="project" value="UniProtKB-EC"/>
</dbReference>
<evidence type="ECO:0000256" key="1">
    <source>
        <dbReference type="ARBA" id="ARBA00004141"/>
    </source>
</evidence>
<dbReference type="EMBL" id="JAQIZZ010000001">
    <property type="protein sequence ID" value="KAJ5557033.1"/>
    <property type="molecule type" value="Genomic_DNA"/>
</dbReference>
<feature type="transmembrane region" description="Helical" evidence="5">
    <location>
        <begin position="186"/>
        <end position="206"/>
    </location>
</feature>
<evidence type="ECO:0000256" key="2">
    <source>
        <dbReference type="ARBA" id="ARBA00022692"/>
    </source>
</evidence>
<dbReference type="PANTHER" id="PTHR12714">
    <property type="entry name" value="PROTEIN-S ISOPRENYLCYSTEINE O-METHYLTRANSFERASE"/>
    <property type="match status" value="1"/>
</dbReference>
<evidence type="ECO:0000313" key="7">
    <source>
        <dbReference type="EMBL" id="KAJ5557033.1"/>
    </source>
</evidence>
<protein>
    <recommendedName>
        <fullName evidence="5">Protein-S-isoprenylcysteine O-methyltransferase</fullName>
        <ecNumber evidence="5">2.1.1.100</ecNumber>
    </recommendedName>
</protein>
<comment type="caution">
    <text evidence="5">Lacks conserved residue(s) required for the propagation of feature annotation.</text>
</comment>
<comment type="caution">
    <text evidence="7">The sequence shown here is derived from an EMBL/GenBank/DDBJ whole genome shotgun (WGS) entry which is preliminary data.</text>
</comment>
<proteinExistence type="inferred from homology"/>
<evidence type="ECO:0000313" key="8">
    <source>
        <dbReference type="Proteomes" id="UP001220324"/>
    </source>
</evidence>
<name>A0AAD6D6U3_9EURO</name>